<accession>A0ABT0PP59</accession>
<evidence type="ECO:0000256" key="1">
    <source>
        <dbReference type="ARBA" id="ARBA00022801"/>
    </source>
</evidence>
<dbReference type="PROSITE" id="PS51462">
    <property type="entry name" value="NUDIX"/>
    <property type="match status" value="1"/>
</dbReference>
<dbReference type="Proteomes" id="UP001203607">
    <property type="component" value="Unassembled WGS sequence"/>
</dbReference>
<proteinExistence type="predicted"/>
<dbReference type="InterPro" id="IPR000086">
    <property type="entry name" value="NUDIX_hydrolase_dom"/>
</dbReference>
<evidence type="ECO:0000259" key="2">
    <source>
        <dbReference type="PROSITE" id="PS51462"/>
    </source>
</evidence>
<dbReference type="CDD" id="cd04692">
    <property type="entry name" value="NUDIX_Hydrolase"/>
    <property type="match status" value="1"/>
</dbReference>
<dbReference type="SUPFAM" id="SSF55811">
    <property type="entry name" value="Nudix"/>
    <property type="match status" value="1"/>
</dbReference>
<dbReference type="PROSITE" id="PS00893">
    <property type="entry name" value="NUDIX_BOX"/>
    <property type="match status" value="1"/>
</dbReference>
<dbReference type="PANTHER" id="PTHR10885">
    <property type="entry name" value="ISOPENTENYL-DIPHOSPHATE DELTA-ISOMERASE"/>
    <property type="match status" value="1"/>
</dbReference>
<dbReference type="Gene3D" id="3.90.79.10">
    <property type="entry name" value="Nucleoside Triphosphate Pyrophosphohydrolase"/>
    <property type="match status" value="1"/>
</dbReference>
<keyword evidence="1" id="KW-0378">Hydrolase</keyword>
<dbReference type="InterPro" id="IPR015797">
    <property type="entry name" value="NUDIX_hydrolase-like_dom_sf"/>
</dbReference>
<keyword evidence="4" id="KW-1185">Reference proteome</keyword>
<feature type="domain" description="Nudix hydrolase" evidence="2">
    <location>
        <begin position="29"/>
        <end position="175"/>
    </location>
</feature>
<dbReference type="Pfam" id="PF00293">
    <property type="entry name" value="NUDIX"/>
    <property type="match status" value="1"/>
</dbReference>
<organism evidence="3 4">
    <name type="scientific">Flagellimonas spongiicola</name>
    <dbReference type="NCBI Taxonomy" id="2942208"/>
    <lineage>
        <taxon>Bacteria</taxon>
        <taxon>Pseudomonadati</taxon>
        <taxon>Bacteroidota</taxon>
        <taxon>Flavobacteriia</taxon>
        <taxon>Flavobacteriales</taxon>
        <taxon>Flavobacteriaceae</taxon>
        <taxon>Flagellimonas</taxon>
    </lineage>
</organism>
<evidence type="ECO:0000313" key="3">
    <source>
        <dbReference type="EMBL" id="MCL6273046.1"/>
    </source>
</evidence>
<name>A0ABT0PP59_9FLAO</name>
<evidence type="ECO:0000313" key="4">
    <source>
        <dbReference type="Proteomes" id="UP001203607"/>
    </source>
</evidence>
<dbReference type="PANTHER" id="PTHR10885:SF0">
    <property type="entry name" value="ISOPENTENYL-DIPHOSPHATE DELTA-ISOMERASE"/>
    <property type="match status" value="1"/>
</dbReference>
<dbReference type="RefSeq" id="WP_249656222.1">
    <property type="nucleotide sequence ID" value="NZ_JAMFMA010000001.1"/>
</dbReference>
<dbReference type="EMBL" id="JAMFMA010000001">
    <property type="protein sequence ID" value="MCL6273046.1"/>
    <property type="molecule type" value="Genomic_DNA"/>
</dbReference>
<reference evidence="3 4" key="1">
    <citation type="submission" date="2022-05" db="EMBL/GenBank/DDBJ databases">
        <authorList>
            <person name="Park J.-S."/>
        </authorList>
    </citation>
    <scope>NUCLEOTIDE SEQUENCE [LARGE SCALE GENOMIC DNA]</scope>
    <source>
        <strain evidence="3 4">2012CJ35-5</strain>
    </source>
</reference>
<gene>
    <name evidence="3" type="ORF">M3P19_03445</name>
</gene>
<protein>
    <submittedName>
        <fullName evidence="3">NUDIX domain-containing protein</fullName>
    </submittedName>
</protein>
<comment type="caution">
    <text evidence="3">The sequence shown here is derived from an EMBL/GenBank/DDBJ whole genome shotgun (WGS) entry which is preliminary data.</text>
</comment>
<dbReference type="InterPro" id="IPR020084">
    <property type="entry name" value="NUDIX_hydrolase_CS"/>
</dbReference>
<sequence>MDELVDILDSDGRPTGKTCLKSVAHLNGYFHPTVHIWFYTSQGELLFQKRADTKDTFPSLWDVSVAGHMASGENPEMAVLREVQEEIGLTINPEELVKIGYFKSSHQHSDLLIDNEYHNVFLCQLNQSVSTLVKQDSEVDDLKLVSISSFQSKVNAKGLPDFVPHGSQYYQFVIEEILKRLAF</sequence>